<feature type="transmembrane region" description="Helical" evidence="1">
    <location>
        <begin position="89"/>
        <end position="110"/>
    </location>
</feature>
<dbReference type="RefSeq" id="WP_075137214.1">
    <property type="nucleotide sequence ID" value="NZ_MSIF01000025.1"/>
</dbReference>
<keyword evidence="3" id="KW-1185">Reference proteome</keyword>
<sequence length="119" mass="12035">MNYPTARNLTAAGLVGIIVGIVFLRIAGVDMPPVPPGALICLVAAVAMYVAPWKWVPIVAVLGALAEAIPSIVGVGSAEQGGMEVLGDWVRLIGALVALVFAVVATIASFRGAKAEATA</sequence>
<dbReference type="OrthoDB" id="4571541at2"/>
<comment type="caution">
    <text evidence="2">The sequence shown here is derived from an EMBL/GenBank/DDBJ whole genome shotgun (WGS) entry which is preliminary data.</text>
</comment>
<proteinExistence type="predicted"/>
<keyword evidence="1" id="KW-1133">Transmembrane helix</keyword>
<protein>
    <recommendedName>
        <fullName evidence="4">SPW repeat-containing protein</fullName>
    </recommendedName>
</protein>
<evidence type="ECO:0008006" key="4">
    <source>
        <dbReference type="Google" id="ProtNLM"/>
    </source>
</evidence>
<dbReference type="AlphaFoldDB" id="A0A7Z1AVL3"/>
<feature type="transmembrane region" description="Helical" evidence="1">
    <location>
        <begin position="9"/>
        <end position="28"/>
    </location>
</feature>
<keyword evidence="1" id="KW-0812">Transmembrane</keyword>
<evidence type="ECO:0000313" key="2">
    <source>
        <dbReference type="EMBL" id="OLF05854.1"/>
    </source>
</evidence>
<feature type="transmembrane region" description="Helical" evidence="1">
    <location>
        <begin position="34"/>
        <end position="51"/>
    </location>
</feature>
<dbReference type="EMBL" id="MSIF01000025">
    <property type="protein sequence ID" value="OLF05854.1"/>
    <property type="molecule type" value="Genomic_DNA"/>
</dbReference>
<organism evidence="2 3">
    <name type="scientific">Actinophytocola xinjiangensis</name>
    <dbReference type="NCBI Taxonomy" id="485602"/>
    <lineage>
        <taxon>Bacteria</taxon>
        <taxon>Bacillati</taxon>
        <taxon>Actinomycetota</taxon>
        <taxon>Actinomycetes</taxon>
        <taxon>Pseudonocardiales</taxon>
        <taxon>Pseudonocardiaceae</taxon>
    </lineage>
</organism>
<feature type="transmembrane region" description="Helical" evidence="1">
    <location>
        <begin position="58"/>
        <end position="77"/>
    </location>
</feature>
<reference evidence="2 3" key="1">
    <citation type="submission" date="2016-12" db="EMBL/GenBank/DDBJ databases">
        <title>The draft genome sequence of Actinophytocola xinjiangensis.</title>
        <authorList>
            <person name="Wang W."/>
            <person name="Yuan L."/>
        </authorList>
    </citation>
    <scope>NUCLEOTIDE SEQUENCE [LARGE SCALE GENOMIC DNA]</scope>
    <source>
        <strain evidence="2 3">CGMCC 4.4663</strain>
    </source>
</reference>
<dbReference type="Proteomes" id="UP000185696">
    <property type="component" value="Unassembled WGS sequence"/>
</dbReference>
<evidence type="ECO:0000256" key="1">
    <source>
        <dbReference type="SAM" id="Phobius"/>
    </source>
</evidence>
<accession>A0A7Z1AVL3</accession>
<evidence type="ECO:0000313" key="3">
    <source>
        <dbReference type="Proteomes" id="UP000185696"/>
    </source>
</evidence>
<keyword evidence="1" id="KW-0472">Membrane</keyword>
<gene>
    <name evidence="2" type="ORF">BLA60_34295</name>
</gene>
<name>A0A7Z1AVL3_9PSEU</name>